<feature type="domain" description="HTH gntR-type" evidence="4">
    <location>
        <begin position="2"/>
        <end position="70"/>
    </location>
</feature>
<accession>A0A644VYY1</accession>
<dbReference type="InterPro" id="IPR008920">
    <property type="entry name" value="TF_FadR/GntR_C"/>
</dbReference>
<dbReference type="Pfam" id="PF07729">
    <property type="entry name" value="FCD"/>
    <property type="match status" value="1"/>
</dbReference>
<dbReference type="Pfam" id="PF00392">
    <property type="entry name" value="GntR"/>
    <property type="match status" value="1"/>
</dbReference>
<dbReference type="SMART" id="SM00895">
    <property type="entry name" value="FCD"/>
    <property type="match status" value="1"/>
</dbReference>
<dbReference type="PANTHER" id="PTHR43537">
    <property type="entry name" value="TRANSCRIPTIONAL REGULATOR, GNTR FAMILY"/>
    <property type="match status" value="1"/>
</dbReference>
<dbReference type="SMART" id="SM00345">
    <property type="entry name" value="HTH_GNTR"/>
    <property type="match status" value="1"/>
</dbReference>
<proteinExistence type="predicted"/>
<keyword evidence="1" id="KW-0805">Transcription regulation</keyword>
<keyword evidence="3" id="KW-0804">Transcription</keyword>
<evidence type="ECO:0000256" key="1">
    <source>
        <dbReference type="ARBA" id="ARBA00023015"/>
    </source>
</evidence>
<dbReference type="SUPFAM" id="SSF46785">
    <property type="entry name" value="Winged helix' DNA-binding domain"/>
    <property type="match status" value="1"/>
</dbReference>
<dbReference type="PRINTS" id="PR00035">
    <property type="entry name" value="HTHGNTR"/>
</dbReference>
<dbReference type="PROSITE" id="PS50949">
    <property type="entry name" value="HTH_GNTR"/>
    <property type="match status" value="1"/>
</dbReference>
<keyword evidence="2" id="KW-0238">DNA-binding</keyword>
<evidence type="ECO:0000256" key="3">
    <source>
        <dbReference type="ARBA" id="ARBA00023163"/>
    </source>
</evidence>
<dbReference type="GO" id="GO:0003700">
    <property type="term" value="F:DNA-binding transcription factor activity"/>
    <property type="evidence" value="ECO:0007669"/>
    <property type="project" value="InterPro"/>
</dbReference>
<gene>
    <name evidence="5" type="ORF">SDC9_41684</name>
</gene>
<evidence type="ECO:0000313" key="5">
    <source>
        <dbReference type="EMBL" id="MPL95513.1"/>
    </source>
</evidence>
<dbReference type="InterPro" id="IPR036390">
    <property type="entry name" value="WH_DNA-bd_sf"/>
</dbReference>
<dbReference type="AlphaFoldDB" id="A0A644VYY1"/>
<dbReference type="InterPro" id="IPR036388">
    <property type="entry name" value="WH-like_DNA-bd_sf"/>
</dbReference>
<dbReference type="SUPFAM" id="SSF48008">
    <property type="entry name" value="GntR ligand-binding domain-like"/>
    <property type="match status" value="1"/>
</dbReference>
<evidence type="ECO:0000256" key="2">
    <source>
        <dbReference type="ARBA" id="ARBA00023125"/>
    </source>
</evidence>
<dbReference type="PANTHER" id="PTHR43537:SF5">
    <property type="entry name" value="UXU OPERON TRANSCRIPTIONAL REGULATOR"/>
    <property type="match status" value="1"/>
</dbReference>
<dbReference type="InterPro" id="IPR011711">
    <property type="entry name" value="GntR_C"/>
</dbReference>
<comment type="caution">
    <text evidence="5">The sequence shown here is derived from an EMBL/GenBank/DDBJ whole genome shotgun (WGS) entry which is preliminary data.</text>
</comment>
<dbReference type="InterPro" id="IPR000524">
    <property type="entry name" value="Tscrpt_reg_HTH_GntR"/>
</dbReference>
<organism evidence="5">
    <name type="scientific">bioreactor metagenome</name>
    <dbReference type="NCBI Taxonomy" id="1076179"/>
    <lineage>
        <taxon>unclassified sequences</taxon>
        <taxon>metagenomes</taxon>
        <taxon>ecological metagenomes</taxon>
    </lineage>
</organism>
<dbReference type="EMBL" id="VSSQ01000470">
    <property type="protein sequence ID" value="MPL95513.1"/>
    <property type="molecule type" value="Genomic_DNA"/>
</dbReference>
<dbReference type="GO" id="GO:0003677">
    <property type="term" value="F:DNA binding"/>
    <property type="evidence" value="ECO:0007669"/>
    <property type="project" value="UniProtKB-KW"/>
</dbReference>
<name>A0A644VYY1_9ZZZZ</name>
<dbReference type="Gene3D" id="1.10.10.10">
    <property type="entry name" value="Winged helix-like DNA-binding domain superfamily/Winged helix DNA-binding domain"/>
    <property type="match status" value="1"/>
</dbReference>
<dbReference type="Gene3D" id="1.20.120.530">
    <property type="entry name" value="GntR ligand-binding domain-like"/>
    <property type="match status" value="1"/>
</dbReference>
<evidence type="ECO:0000259" key="4">
    <source>
        <dbReference type="PROSITE" id="PS50949"/>
    </source>
</evidence>
<protein>
    <recommendedName>
        <fullName evidence="4">HTH gntR-type domain-containing protein</fullName>
    </recommendedName>
</protein>
<reference evidence="5" key="1">
    <citation type="submission" date="2019-08" db="EMBL/GenBank/DDBJ databases">
        <authorList>
            <person name="Kucharzyk K."/>
            <person name="Murdoch R.W."/>
            <person name="Higgins S."/>
            <person name="Loffler F."/>
        </authorList>
    </citation>
    <scope>NUCLEOTIDE SEQUENCE</scope>
</reference>
<sequence length="252" mass="28451">MNETRKDLIRRLTDLVSQGNVVTGGKLPPERELAALLGTTRPLLREGLIALEALGLLDIRDRQGIFLAEGNPEEIKRVLGQAQIWPMEVLSQVMEIRQLLDPGAAALAALRRKDRDLEKMDECISMLEKIHTEQDPHEAPLGAYWNTVLHATIFRATGNTLLSRLYESLLEMSEKGISAMRMEVLDSAAPDRTEKILDQHRTLVAAIRDRDLLRAREASRLHLKFTIDTLVELSRVTPLSNFFAQRMDSVLK</sequence>